<dbReference type="Proteomes" id="UP000077926">
    <property type="component" value="Plasmid pG25-68"/>
</dbReference>
<dbReference type="EMBL" id="CP017081">
    <property type="protein sequence ID" value="AOH57428.1"/>
    <property type="molecule type" value="Genomic_DNA"/>
</dbReference>
<geneLocation type="plasmid" evidence="3">
    <name>pg25-68</name>
</geneLocation>
<evidence type="ECO:0000256" key="1">
    <source>
        <dbReference type="SAM" id="Phobius"/>
    </source>
</evidence>
<keyword evidence="3" id="KW-1185">Reference proteome</keyword>
<keyword evidence="2" id="KW-0614">Plasmid</keyword>
<organism evidence="2 3">
    <name type="scientific">Peribacillus muralis</name>
    <dbReference type="NCBI Taxonomy" id="264697"/>
    <lineage>
        <taxon>Bacteria</taxon>
        <taxon>Bacillati</taxon>
        <taxon>Bacillota</taxon>
        <taxon>Bacilli</taxon>
        <taxon>Bacillales</taxon>
        <taxon>Bacillaceae</taxon>
        <taxon>Peribacillus</taxon>
    </lineage>
</organism>
<feature type="transmembrane region" description="Helical" evidence="1">
    <location>
        <begin position="66"/>
        <end position="82"/>
    </location>
</feature>
<dbReference type="AlphaFoldDB" id="A0A1B3XW28"/>
<keyword evidence="1" id="KW-0472">Membrane</keyword>
<reference evidence="2 3" key="1">
    <citation type="submission" date="2016-08" db="EMBL/GenBank/DDBJ databases">
        <title>Complete genome sequence of Bacillus muralis G25-68, a strain with toxicity to nematodes.</title>
        <authorList>
            <person name="Zheng Z."/>
        </authorList>
    </citation>
    <scope>NUCLEOTIDE SEQUENCE [LARGE SCALE GENOMIC DNA]</scope>
    <source>
        <strain evidence="2 3">G25-68</strain>
        <plasmid evidence="3">pg25-68</plasmid>
    </source>
</reference>
<protein>
    <recommendedName>
        <fullName evidence="4">Group-specific protein</fullName>
    </recommendedName>
</protein>
<keyword evidence="1" id="KW-1133">Transmembrane helix</keyword>
<gene>
    <name evidence="2" type="ORF">ABE28_024075</name>
</gene>
<sequence>MENKKPWYLRKKILYFICIVTPPIGYIVLVTNLKKFKQEEKINFLTISTIMTAIWVLKFLPKNIELYVWCLILAIIIGNFILKHFKRTK</sequence>
<accession>A0A1B3XW28</accession>
<name>A0A1B3XW28_9BACI</name>
<evidence type="ECO:0000313" key="3">
    <source>
        <dbReference type="Proteomes" id="UP000077926"/>
    </source>
</evidence>
<keyword evidence="1" id="KW-0812">Transmembrane</keyword>
<evidence type="ECO:0008006" key="4">
    <source>
        <dbReference type="Google" id="ProtNLM"/>
    </source>
</evidence>
<proteinExistence type="predicted"/>
<evidence type="ECO:0000313" key="2">
    <source>
        <dbReference type="EMBL" id="AOH57428.1"/>
    </source>
</evidence>
<feature type="transmembrane region" description="Helical" evidence="1">
    <location>
        <begin position="12"/>
        <end position="30"/>
    </location>
</feature>
<dbReference type="KEGG" id="bmur:ABE28_024075"/>